<evidence type="ECO:0000313" key="1">
    <source>
        <dbReference type="EMBL" id="MBO1884612.1"/>
    </source>
</evidence>
<comment type="caution">
    <text evidence="1">The sequence shown here is derived from an EMBL/GenBank/DDBJ whole genome shotgun (WGS) entry which is preliminary data.</text>
</comment>
<name>A0ABS3PZR5_9FLAO</name>
<dbReference type="RefSeq" id="WP_208059073.1">
    <property type="nucleotide sequence ID" value="NZ_JAGDYP010000007.1"/>
</dbReference>
<protein>
    <submittedName>
        <fullName evidence="1">Uncharacterized protein</fullName>
    </submittedName>
</protein>
<gene>
    <name evidence="1" type="ORF">J4N46_09365</name>
</gene>
<proteinExistence type="predicted"/>
<dbReference type="InterPro" id="IPR032675">
    <property type="entry name" value="LRR_dom_sf"/>
</dbReference>
<accession>A0ABS3PZR5</accession>
<organism evidence="1 2">
    <name type="scientific">Capnocytophaga bilenii</name>
    <dbReference type="NCBI Taxonomy" id="2819369"/>
    <lineage>
        <taxon>Bacteria</taxon>
        <taxon>Pseudomonadati</taxon>
        <taxon>Bacteroidota</taxon>
        <taxon>Flavobacteriia</taxon>
        <taxon>Flavobacteriales</taxon>
        <taxon>Flavobacteriaceae</taxon>
        <taxon>Capnocytophaga</taxon>
    </lineage>
</organism>
<dbReference type="Gene3D" id="3.80.10.10">
    <property type="entry name" value="Ribonuclease Inhibitor"/>
    <property type="match status" value="1"/>
</dbReference>
<keyword evidence="2" id="KW-1185">Reference proteome</keyword>
<dbReference type="Proteomes" id="UP000681610">
    <property type="component" value="Unassembled WGS sequence"/>
</dbReference>
<reference evidence="1 2" key="1">
    <citation type="submission" date="2021-03" db="EMBL/GenBank/DDBJ databases">
        <title>Isolation and description of Capnocytophaga bilenii sp. nov., a novel Capnocytophaga species, isolated from a gingivitis subject.</title>
        <authorList>
            <person name="Antezack A."/>
            <person name="Monnet-Corti V."/>
            <person name="La Scola B."/>
        </authorList>
    </citation>
    <scope>NUCLEOTIDE SEQUENCE [LARGE SCALE GENOMIC DNA]</scope>
    <source>
        <strain evidence="1 2">Marseille-Q4570</strain>
    </source>
</reference>
<dbReference type="EMBL" id="JAGDYP010000007">
    <property type="protein sequence ID" value="MBO1884612.1"/>
    <property type="molecule type" value="Genomic_DNA"/>
</dbReference>
<evidence type="ECO:0000313" key="2">
    <source>
        <dbReference type="Proteomes" id="UP000681610"/>
    </source>
</evidence>
<sequence length="462" mass="51465">MKKLTKTHSEQSLISLRSARLQIIKFANFLICVLLFAAACSKSDGNEPPSKVETTYKDWPIKPNIKEGETNYITFYTEHQLQAFLIEAEGEGWFDTNNNGLQQGIVEKTYQFKAKQIFPVEAKGPNVFTFYSNPTEFRLHPTKAKYMDVTHAPALKSLNVEGNELANLNLSQNKNLKWVDVTKNNFSAEAMLAMVKTLPQRVDTEMAKIYLQSLKGETEKNKVTKEVLDVLASKNWIAMYYDKNATESLYNGNPNTPYAEVPQGGYGVYIGGKELTSSNYYYIHKNQFPALEDGKAYYDPINSVLTLEGADISVSYEDGKEKAAISATQTLTIVLRGYNSIATSKVIETADLRITGTGELHINTKNTDAIYSEANITIEGAGCKVVSSYQISAKKQIIINQANLKININNKEVAALVSLEGITLSKCKVVDPVGATVQKKDFFYTFFKQDGTHCPDLHIVAE</sequence>